<dbReference type="eggNOG" id="ENOG5032A50">
    <property type="taxonomic scope" value="Bacteria"/>
</dbReference>
<gene>
    <name evidence="1" type="ordered locus">HEAR1477</name>
</gene>
<evidence type="ECO:0000313" key="2">
    <source>
        <dbReference type="Proteomes" id="UP000006697"/>
    </source>
</evidence>
<dbReference type="EMBL" id="CU207211">
    <property type="protein sequence ID" value="CAL61648.1"/>
    <property type="molecule type" value="Genomic_DNA"/>
</dbReference>
<organism evidence="1 2">
    <name type="scientific">Herminiimonas arsenicoxydans</name>
    <dbReference type="NCBI Taxonomy" id="204773"/>
    <lineage>
        <taxon>Bacteria</taxon>
        <taxon>Pseudomonadati</taxon>
        <taxon>Pseudomonadota</taxon>
        <taxon>Betaproteobacteria</taxon>
        <taxon>Burkholderiales</taxon>
        <taxon>Oxalobacteraceae</taxon>
        <taxon>Herminiimonas</taxon>
    </lineage>
</organism>
<protein>
    <submittedName>
        <fullName evidence="1">Uncharacterized protein</fullName>
    </submittedName>
</protein>
<dbReference type="Proteomes" id="UP000006697">
    <property type="component" value="Chromosome"/>
</dbReference>
<keyword evidence="2" id="KW-1185">Reference proteome</keyword>
<accession>A4G561</accession>
<proteinExistence type="predicted"/>
<reference evidence="1 2" key="1">
    <citation type="journal article" date="2007" name="PLoS Genet.">
        <title>A tale of two oxidation states: bacterial colonization of arsenic-rich environments.</title>
        <authorList>
            <person name="Muller D."/>
            <person name="Medigue C."/>
            <person name="Koechler S."/>
            <person name="Barbe V."/>
            <person name="Barakat M."/>
            <person name="Talla E."/>
            <person name="Bonnefoy V."/>
            <person name="Krin E."/>
            <person name="Arsene-Ploetze F."/>
            <person name="Carapito C."/>
            <person name="Chandler M."/>
            <person name="Cournoyer B."/>
            <person name="Cruveiller S."/>
            <person name="Dossat C."/>
            <person name="Duval S."/>
            <person name="Heymann M."/>
            <person name="Leize E."/>
            <person name="Lieutaud A."/>
            <person name="Lievremont D."/>
            <person name="Makita Y."/>
            <person name="Mangenot S."/>
            <person name="Nitschke W."/>
            <person name="Ortet P."/>
            <person name="Perdrial N."/>
            <person name="Schoepp B."/>
            <person name="Siguier N."/>
            <person name="Simeonova D.D."/>
            <person name="Rouy Z."/>
            <person name="Segurens B."/>
            <person name="Turlin E."/>
            <person name="Vallenet D."/>
            <person name="Van Dorsselaer A."/>
            <person name="Weiss S."/>
            <person name="Weissenbach J."/>
            <person name="Lett M.C."/>
            <person name="Danchin A."/>
            <person name="Bertin P.N."/>
        </authorList>
    </citation>
    <scope>NUCLEOTIDE SEQUENCE [LARGE SCALE GENOMIC DNA]</scope>
    <source>
        <strain evidence="2">ULPAs1</strain>
    </source>
</reference>
<dbReference type="KEGG" id="har:HEAR1477"/>
<name>A4G561_HERAR</name>
<dbReference type="AlphaFoldDB" id="A4G561"/>
<dbReference type="STRING" id="204773.HEAR1477"/>
<dbReference type="OrthoDB" id="8778601at2"/>
<sequence length="74" mass="8685">MSTRKMFADMDAESRYFYEKIIKTAMLNLYAVEHQLFDTRLCDSDDPLIMLKWQEVEPLILDAIQNQVDPDAAQ</sequence>
<evidence type="ECO:0000313" key="1">
    <source>
        <dbReference type="EMBL" id="CAL61648.1"/>
    </source>
</evidence>
<dbReference type="HOGENOM" id="CLU_2682787_0_0_4"/>